<organism evidence="1 2">
    <name type="scientific">Brassica rapa subsp. trilocularis</name>
    <dbReference type="NCBI Taxonomy" id="1813537"/>
    <lineage>
        <taxon>Eukaryota</taxon>
        <taxon>Viridiplantae</taxon>
        <taxon>Streptophyta</taxon>
        <taxon>Embryophyta</taxon>
        <taxon>Tracheophyta</taxon>
        <taxon>Spermatophyta</taxon>
        <taxon>Magnoliopsida</taxon>
        <taxon>eudicotyledons</taxon>
        <taxon>Gunneridae</taxon>
        <taxon>Pentapetalae</taxon>
        <taxon>rosids</taxon>
        <taxon>malvids</taxon>
        <taxon>Brassicales</taxon>
        <taxon>Brassicaceae</taxon>
        <taxon>Brassiceae</taxon>
        <taxon>Brassica</taxon>
    </lineage>
</organism>
<feature type="non-terminal residue" evidence="1">
    <location>
        <position position="93"/>
    </location>
</feature>
<reference evidence="1 2" key="1">
    <citation type="submission" date="2021-03" db="EMBL/GenBank/DDBJ databases">
        <authorList>
            <person name="King G.J."/>
            <person name="Bancroft I."/>
            <person name="Baten A."/>
            <person name="Bloomfield J."/>
            <person name="Borpatragohain P."/>
            <person name="He Z."/>
            <person name="Irish N."/>
            <person name="Irwin J."/>
            <person name="Liu K."/>
            <person name="Mauleon R.P."/>
            <person name="Moore J."/>
            <person name="Morris R."/>
            <person name="Ostergaard L."/>
            <person name="Wang B."/>
            <person name="Wells R."/>
        </authorList>
    </citation>
    <scope>NUCLEOTIDE SEQUENCE [LARGE SCALE GENOMIC DNA]</scope>
    <source>
        <strain evidence="1">R-o-18</strain>
        <tissue evidence="1">Leaf</tissue>
    </source>
</reference>
<name>A0ABQ7LAT7_BRACM</name>
<evidence type="ECO:0000313" key="2">
    <source>
        <dbReference type="Proteomes" id="UP000823674"/>
    </source>
</evidence>
<sequence length="93" mass="10580">MLDVKVGCTKQEASVLNIDTEANVVSTRISLSLQQQRFLCNFITNNELAYAYTDSTHWDVKIKFLVTLLHESIVCHTNKQVLTMFSVGFLKIN</sequence>
<dbReference type="Proteomes" id="UP000823674">
    <property type="component" value="Chromosome A09"/>
</dbReference>
<accession>A0ABQ7LAT7</accession>
<dbReference type="EMBL" id="JADBGQ010000008">
    <property type="protein sequence ID" value="KAG5383685.1"/>
    <property type="molecule type" value="Genomic_DNA"/>
</dbReference>
<comment type="caution">
    <text evidence="1">The sequence shown here is derived from an EMBL/GenBank/DDBJ whole genome shotgun (WGS) entry which is preliminary data.</text>
</comment>
<gene>
    <name evidence="1" type="primary">A09g505400.1_BraROA</name>
    <name evidence="1" type="ORF">IGI04_035155</name>
</gene>
<keyword evidence="2" id="KW-1185">Reference proteome</keyword>
<protein>
    <submittedName>
        <fullName evidence="1">Uncharacterized protein</fullName>
    </submittedName>
</protein>
<evidence type="ECO:0000313" key="1">
    <source>
        <dbReference type="EMBL" id="KAG5383685.1"/>
    </source>
</evidence>
<proteinExistence type="predicted"/>